<dbReference type="GO" id="GO:0009507">
    <property type="term" value="C:chloroplast"/>
    <property type="evidence" value="ECO:0007669"/>
    <property type="project" value="UniProtKB-SubCell"/>
</dbReference>
<dbReference type="InterPro" id="IPR000178">
    <property type="entry name" value="TF_IF2_bacterial-like"/>
</dbReference>
<dbReference type="PROSITE" id="PS51722">
    <property type="entry name" value="G_TR_2"/>
    <property type="match status" value="1"/>
</dbReference>
<evidence type="ECO:0000256" key="7">
    <source>
        <dbReference type="ARBA" id="ARBA00044105"/>
    </source>
</evidence>
<sequence length="729" mass="81721">MLLYYNGFVDFSFCMSIKNENAFLLENPKFINSLRLIDIPSDQDFKSSLEIKKSIKNSNFNLKFDKKTKNIFKQDNKGRLKNKKVDIIDSDQDQYNIFKKKNKSKPIVNTQDDLNNIVEGSIKSNKQKKKEKLKHKLNINLDINDNDKSVIIDSPLSIEELSIKLQIPPAEIITGLFLQGISVTVNQIVDIPTAIQVAQKYNFTVLNKKYQLELSQLDKLQQVHSATGVNRAPIITILGHVDHGKTSLLDAIRNTDSVSKEIGGITQSISAYQVNYLCDSQNKKLIFIDTPGHEAFASMRLRCTQMTDIIILIVAADDGLQPQTIEAIDYIVSKKLPYVVAINKIDKIDVNLSMVREQLADYNILSTDWGGEIEFVEISALKKINIDILLKAVSNLAQSINLTTDPMQLAQGIILEAYLDKTKGTVVNTIILNGTLKIGDIIVSDNSYGRVKKIVNNLGDDLLMAEPSSILQVLGFYSVPQTGKYFHVVQSEKEAKKLITQTISSNIIESTKNLLNSNLQLDNKANSKNLNLIIKADTQGTIDAVINSFIQIPQGKIKLNILTSNLGVVSSTDLDLACNTQALIIAFNINVTTNILNAAEKLNVHLCQFVLIYDLIDYVKNYMLDLIDPEYDQLLIGQAKVQTTFFVNKGTVAGCIVKSGKLKKNALINVYREDQLIYKGIISSLKRMKDDVNEVSIGNECGIMCKDYNLWQPRDLIEVYELYQKPKVL</sequence>
<dbReference type="InterPro" id="IPR044145">
    <property type="entry name" value="IF2_II"/>
</dbReference>
<dbReference type="InterPro" id="IPR015760">
    <property type="entry name" value="TIF_IF2"/>
</dbReference>
<evidence type="ECO:0000256" key="1">
    <source>
        <dbReference type="ARBA" id="ARBA00007733"/>
    </source>
</evidence>
<keyword evidence="2 8" id="KW-0396">Initiation factor</keyword>
<evidence type="ECO:0000256" key="5">
    <source>
        <dbReference type="ARBA" id="ARBA00023134"/>
    </source>
</evidence>
<dbReference type="PANTHER" id="PTHR43381">
    <property type="entry name" value="TRANSLATION INITIATION FACTOR IF-2-RELATED"/>
    <property type="match status" value="1"/>
</dbReference>
<dbReference type="CDD" id="cd03692">
    <property type="entry name" value="mtIF2_IVc"/>
    <property type="match status" value="1"/>
</dbReference>
<evidence type="ECO:0000256" key="6">
    <source>
        <dbReference type="ARBA" id="ARBA00025162"/>
    </source>
</evidence>
<dbReference type="InterPro" id="IPR006847">
    <property type="entry name" value="IF2_N"/>
</dbReference>
<evidence type="ECO:0000259" key="9">
    <source>
        <dbReference type="PROSITE" id="PS51722"/>
    </source>
</evidence>
<dbReference type="CDD" id="cd01887">
    <property type="entry name" value="IF2_eIF5B"/>
    <property type="match status" value="1"/>
</dbReference>
<dbReference type="FunFam" id="3.40.50.300:FF:000019">
    <property type="entry name" value="Translation initiation factor IF-2"/>
    <property type="match status" value="1"/>
</dbReference>
<dbReference type="Gene3D" id="3.40.50.10050">
    <property type="entry name" value="Translation initiation factor IF- 2, domain 3"/>
    <property type="match status" value="1"/>
</dbReference>
<reference evidence="10" key="1">
    <citation type="submission" date="2018-05" db="EMBL/GenBank/DDBJ databases">
        <title>Organellar genomes of Gracilariaceae.</title>
        <authorList>
            <person name="Iha C."/>
            <person name="Oliveira M.C."/>
        </authorList>
    </citation>
    <scope>NUCLEOTIDE SEQUENCE</scope>
</reference>
<evidence type="ECO:0000256" key="8">
    <source>
        <dbReference type="HAMAP-Rule" id="MF_00100"/>
    </source>
</evidence>
<evidence type="ECO:0000256" key="2">
    <source>
        <dbReference type="ARBA" id="ARBA00022540"/>
    </source>
</evidence>
<keyword evidence="10" id="KW-0934">Plastid</keyword>
<dbReference type="GO" id="GO:0003743">
    <property type="term" value="F:translation initiation factor activity"/>
    <property type="evidence" value="ECO:0007669"/>
    <property type="project" value="UniProtKB-UniRule"/>
</dbReference>
<comment type="subcellular location">
    <subcellularLocation>
        <location evidence="8">Plastid</location>
        <location evidence="8">Chloroplast</location>
    </subcellularLocation>
</comment>
<feature type="binding site" evidence="8">
    <location>
        <begin position="239"/>
        <end position="246"/>
    </location>
    <ligand>
        <name>GTP</name>
        <dbReference type="ChEBI" id="CHEBI:37565"/>
    </ligand>
</feature>
<dbReference type="InterPro" id="IPR053905">
    <property type="entry name" value="EF-G-like_DII"/>
</dbReference>
<dbReference type="InterPro" id="IPR005225">
    <property type="entry name" value="Small_GTP-bd"/>
</dbReference>
<comment type="similarity">
    <text evidence="1 8">Belongs to the TRAFAC class translation factor GTPase superfamily. Classic translation factor GTPase family. IF-2 subfamily.</text>
</comment>
<proteinExistence type="inferred from homology"/>
<feature type="binding site" evidence="8">
    <location>
        <begin position="289"/>
        <end position="293"/>
    </location>
    <ligand>
        <name>GTP</name>
        <dbReference type="ChEBI" id="CHEBI:37565"/>
    </ligand>
</feature>
<dbReference type="InterPro" id="IPR036925">
    <property type="entry name" value="TIF_IF2_dom3_sf"/>
</dbReference>
<dbReference type="PANTHER" id="PTHR43381:SF5">
    <property type="entry name" value="TR-TYPE G DOMAIN-CONTAINING PROTEIN"/>
    <property type="match status" value="1"/>
</dbReference>
<keyword evidence="10" id="KW-0150">Chloroplast</keyword>
<evidence type="ECO:0000313" key="10">
    <source>
        <dbReference type="EMBL" id="AXI96321.1"/>
    </source>
</evidence>
<evidence type="ECO:0000256" key="4">
    <source>
        <dbReference type="ARBA" id="ARBA00022917"/>
    </source>
</evidence>
<dbReference type="NCBIfam" id="TIGR00231">
    <property type="entry name" value="small_GTP"/>
    <property type="match status" value="1"/>
</dbReference>
<dbReference type="SUPFAM" id="SSF52540">
    <property type="entry name" value="P-loop containing nucleoside triphosphate hydrolases"/>
    <property type="match status" value="1"/>
</dbReference>
<keyword evidence="4 8" id="KW-0648">Protein biosynthesis</keyword>
<dbReference type="InterPro" id="IPR027417">
    <property type="entry name" value="P-loop_NTPase"/>
</dbReference>
<name>A0A345U785_9FLOR</name>
<dbReference type="InterPro" id="IPR000795">
    <property type="entry name" value="T_Tr_GTP-bd_dom"/>
</dbReference>
<dbReference type="PROSITE" id="PS01176">
    <property type="entry name" value="IF2"/>
    <property type="match status" value="1"/>
</dbReference>
<keyword evidence="5 8" id="KW-0342">GTP-binding</keyword>
<dbReference type="PRINTS" id="PR00315">
    <property type="entry name" value="ELONGATNFCT"/>
</dbReference>
<dbReference type="FunFam" id="2.40.30.10:FF:000008">
    <property type="entry name" value="Translation initiation factor IF-2"/>
    <property type="match status" value="1"/>
</dbReference>
<dbReference type="Pfam" id="PF11987">
    <property type="entry name" value="IF-2"/>
    <property type="match status" value="1"/>
</dbReference>
<dbReference type="Gene3D" id="2.40.30.10">
    <property type="entry name" value="Translation factors"/>
    <property type="match status" value="2"/>
</dbReference>
<dbReference type="Pfam" id="PF22042">
    <property type="entry name" value="EF-G_D2"/>
    <property type="match status" value="1"/>
</dbReference>
<keyword evidence="3 8" id="KW-0547">Nucleotide-binding</keyword>
<feature type="domain" description="Tr-type G" evidence="9">
    <location>
        <begin position="230"/>
        <end position="403"/>
    </location>
</feature>
<dbReference type="SUPFAM" id="SSF50447">
    <property type="entry name" value="Translation proteins"/>
    <property type="match status" value="2"/>
</dbReference>
<dbReference type="FunFam" id="3.40.50.10050:FF:000001">
    <property type="entry name" value="Translation initiation factor IF-2"/>
    <property type="match status" value="1"/>
</dbReference>
<protein>
    <recommendedName>
        <fullName evidence="7 8">Translation initiation factor IF-2, chloroplastic</fullName>
    </recommendedName>
</protein>
<dbReference type="SUPFAM" id="SSF52156">
    <property type="entry name" value="Initiation factor IF2/eIF5b, domain 3"/>
    <property type="match status" value="1"/>
</dbReference>
<gene>
    <name evidence="8 10" type="primary">infB</name>
</gene>
<dbReference type="GO" id="GO:0003924">
    <property type="term" value="F:GTPase activity"/>
    <property type="evidence" value="ECO:0007669"/>
    <property type="project" value="UniProtKB-UniRule"/>
</dbReference>
<dbReference type="CDD" id="cd03702">
    <property type="entry name" value="IF2_mtIF2_II"/>
    <property type="match status" value="1"/>
</dbReference>
<dbReference type="InterPro" id="IPR023115">
    <property type="entry name" value="TIF_IF2_dom3"/>
</dbReference>
<dbReference type="GO" id="GO:0005525">
    <property type="term" value="F:GTP binding"/>
    <property type="evidence" value="ECO:0007669"/>
    <property type="project" value="UniProtKB-KW"/>
</dbReference>
<comment type="function">
    <text evidence="6 8">One of the essential components for the initiation of protein synthesis. Protects formylmethionyl-tRNA from spontaneous hydrolysis and promotes its binding to the 30S ribosomal subunits. Also involved in the hydrolysis of GTP during the formation of the 70S ribosomal complex.</text>
</comment>
<dbReference type="EMBL" id="MH396010">
    <property type="protein sequence ID" value="AXI96321.1"/>
    <property type="molecule type" value="Genomic_DNA"/>
</dbReference>
<dbReference type="Pfam" id="PF04760">
    <property type="entry name" value="IF2_N"/>
    <property type="match status" value="1"/>
</dbReference>
<dbReference type="AlphaFoldDB" id="A0A345U785"/>
<accession>A0A345U785</accession>
<dbReference type="RefSeq" id="YP_009510648.1">
    <property type="nucleotide sequence ID" value="NC_039140.1"/>
</dbReference>
<dbReference type="GeneID" id="37623030"/>
<dbReference type="InterPro" id="IPR009000">
    <property type="entry name" value="Transl_B-barrel_sf"/>
</dbReference>
<comment type="caution">
    <text evidence="8">Lacks conserved residue(s) required for the propagation of feature annotation.</text>
</comment>
<organism evidence="10">
    <name type="scientific">Gracilaria ferox</name>
    <dbReference type="NCBI Taxonomy" id="1184158"/>
    <lineage>
        <taxon>Eukaryota</taxon>
        <taxon>Rhodophyta</taxon>
        <taxon>Florideophyceae</taxon>
        <taxon>Rhodymeniophycidae</taxon>
        <taxon>Gracilariales</taxon>
        <taxon>Gracilariaceae</taxon>
        <taxon>Gracilaria</taxon>
    </lineage>
</organism>
<dbReference type="HAMAP" id="MF_00100_B">
    <property type="entry name" value="IF_2_B"/>
    <property type="match status" value="1"/>
</dbReference>
<evidence type="ECO:0000256" key="3">
    <source>
        <dbReference type="ARBA" id="ARBA00022741"/>
    </source>
</evidence>
<geneLocation type="chloroplast" evidence="10"/>
<feature type="binding site" evidence="8">
    <location>
        <begin position="343"/>
        <end position="346"/>
    </location>
    <ligand>
        <name>GTP</name>
        <dbReference type="ChEBI" id="CHEBI:37565"/>
    </ligand>
</feature>
<dbReference type="Gene3D" id="3.40.50.300">
    <property type="entry name" value="P-loop containing nucleotide triphosphate hydrolases"/>
    <property type="match status" value="1"/>
</dbReference>
<dbReference type="NCBIfam" id="TIGR00487">
    <property type="entry name" value="IF-2"/>
    <property type="match status" value="1"/>
</dbReference>
<dbReference type="Pfam" id="PF00009">
    <property type="entry name" value="GTP_EFTU"/>
    <property type="match status" value="1"/>
</dbReference>